<keyword evidence="4" id="KW-1185">Reference proteome</keyword>
<reference evidence="3 4" key="1">
    <citation type="journal article" date="2015" name="Stand. Genomic Sci.">
        <title>Genomic Encyclopedia of Bacterial and Archaeal Type Strains, Phase III: the genomes of soil and plant-associated and newly described type strains.</title>
        <authorList>
            <person name="Whitman W.B."/>
            <person name="Woyke T."/>
            <person name="Klenk H.P."/>
            <person name="Zhou Y."/>
            <person name="Lilburn T.G."/>
            <person name="Beck B.J."/>
            <person name="De Vos P."/>
            <person name="Vandamme P."/>
            <person name="Eisen J.A."/>
            <person name="Garrity G."/>
            <person name="Hugenholtz P."/>
            <person name="Kyrpides N.C."/>
        </authorList>
    </citation>
    <scope>NUCLEOTIDE SEQUENCE [LARGE SCALE GENOMIC DNA]</scope>
    <source>
        <strain evidence="3 4">CGMCC 1.5364</strain>
    </source>
</reference>
<accession>A0A562NUL2</accession>
<dbReference type="PROSITE" id="PS51186">
    <property type="entry name" value="GNAT"/>
    <property type="match status" value="1"/>
</dbReference>
<dbReference type="PANTHER" id="PTHR43072">
    <property type="entry name" value="N-ACETYLTRANSFERASE"/>
    <property type="match status" value="1"/>
</dbReference>
<dbReference type="Pfam" id="PF00583">
    <property type="entry name" value="Acetyltransf_1"/>
    <property type="match status" value="1"/>
</dbReference>
<sequence length="215" mass="23957">MSFRLARPSDAPILAAISIEVWLGTYIRRGVDTFFAEFALNEFTAPKLTAILEDPREHVIVSENEDGLDGFIRITQGKVAPVTGCSTLEISTLYVQPRHHGRGLGRGLLEQGLLYAKSVEAPSVWLTTNSENTPAIAFYLKQGFEKVGTTHFRIHDQAYLNDVFRRMVARYLYERSTVRYGLFASINPPTADAFGQAEHSVRHSRPSATAVSRPC</sequence>
<keyword evidence="3" id="KW-0689">Ribosomal protein</keyword>
<proteinExistence type="predicted"/>
<dbReference type="InterPro" id="IPR016181">
    <property type="entry name" value="Acyl_CoA_acyltransferase"/>
</dbReference>
<dbReference type="GO" id="GO:0005840">
    <property type="term" value="C:ribosome"/>
    <property type="evidence" value="ECO:0007669"/>
    <property type="project" value="UniProtKB-KW"/>
</dbReference>
<comment type="caution">
    <text evidence="3">The sequence shown here is derived from an EMBL/GenBank/DDBJ whole genome shotgun (WGS) entry which is preliminary data.</text>
</comment>
<dbReference type="EMBL" id="VLKU01000003">
    <property type="protein sequence ID" value="TWI35859.1"/>
    <property type="molecule type" value="Genomic_DNA"/>
</dbReference>
<keyword evidence="3" id="KW-0687">Ribonucleoprotein</keyword>
<dbReference type="RefSeq" id="WP_145396918.1">
    <property type="nucleotide sequence ID" value="NZ_VLKU01000003.1"/>
</dbReference>
<dbReference type="AlphaFoldDB" id="A0A562NUL2"/>
<evidence type="ECO:0000259" key="2">
    <source>
        <dbReference type="PROSITE" id="PS51186"/>
    </source>
</evidence>
<organism evidence="3 4">
    <name type="scientific">Paracoccus sulfuroxidans</name>
    <dbReference type="NCBI Taxonomy" id="384678"/>
    <lineage>
        <taxon>Bacteria</taxon>
        <taxon>Pseudomonadati</taxon>
        <taxon>Pseudomonadota</taxon>
        <taxon>Alphaproteobacteria</taxon>
        <taxon>Rhodobacterales</taxon>
        <taxon>Paracoccaceae</taxon>
        <taxon>Paracoccus</taxon>
    </lineage>
</organism>
<dbReference type="Proteomes" id="UP000316225">
    <property type="component" value="Unassembled WGS sequence"/>
</dbReference>
<dbReference type="SUPFAM" id="SSF55729">
    <property type="entry name" value="Acyl-CoA N-acyltransferases (Nat)"/>
    <property type="match status" value="1"/>
</dbReference>
<feature type="domain" description="N-acetyltransferase" evidence="2">
    <location>
        <begin position="1"/>
        <end position="166"/>
    </location>
</feature>
<gene>
    <name evidence="3" type="ORF">IQ24_01217</name>
</gene>
<name>A0A562NUL2_9RHOB</name>
<dbReference type="GO" id="GO:0016747">
    <property type="term" value="F:acyltransferase activity, transferring groups other than amino-acyl groups"/>
    <property type="evidence" value="ECO:0007669"/>
    <property type="project" value="InterPro"/>
</dbReference>
<protein>
    <submittedName>
        <fullName evidence="3">Ribosomal protein S18 acetylase RimI-like enzyme</fullName>
    </submittedName>
</protein>
<dbReference type="Gene3D" id="3.40.630.30">
    <property type="match status" value="1"/>
</dbReference>
<dbReference type="InterPro" id="IPR000182">
    <property type="entry name" value="GNAT_dom"/>
</dbReference>
<evidence type="ECO:0000313" key="3">
    <source>
        <dbReference type="EMBL" id="TWI35859.1"/>
    </source>
</evidence>
<dbReference type="OrthoDB" id="7205533at2"/>
<feature type="compositionally biased region" description="Polar residues" evidence="1">
    <location>
        <begin position="206"/>
        <end position="215"/>
    </location>
</feature>
<feature type="region of interest" description="Disordered" evidence="1">
    <location>
        <begin position="196"/>
        <end position="215"/>
    </location>
</feature>
<dbReference type="CDD" id="cd04301">
    <property type="entry name" value="NAT_SF"/>
    <property type="match status" value="1"/>
</dbReference>
<evidence type="ECO:0000313" key="4">
    <source>
        <dbReference type="Proteomes" id="UP000316225"/>
    </source>
</evidence>
<evidence type="ECO:0000256" key="1">
    <source>
        <dbReference type="SAM" id="MobiDB-lite"/>
    </source>
</evidence>